<organism evidence="1 2">
    <name type="scientific">Fibrobacter intestinalis</name>
    <dbReference type="NCBI Taxonomy" id="28122"/>
    <lineage>
        <taxon>Bacteria</taxon>
        <taxon>Pseudomonadati</taxon>
        <taxon>Fibrobacterota</taxon>
        <taxon>Fibrobacteria</taxon>
        <taxon>Fibrobacterales</taxon>
        <taxon>Fibrobacteraceae</taxon>
        <taxon>Fibrobacter</taxon>
    </lineage>
</organism>
<protein>
    <submittedName>
        <fullName evidence="1">Uncharacterized protein</fullName>
    </submittedName>
</protein>
<sequence length="44" mass="4895">MKNENKDVALQATRDAVDGAILQLTTHVFGVWFVGKLSCLYRGQ</sequence>
<dbReference type="EMBL" id="FRAW01000016">
    <property type="protein sequence ID" value="SHK75446.1"/>
    <property type="molecule type" value="Genomic_DNA"/>
</dbReference>
<proteinExistence type="predicted"/>
<keyword evidence="2" id="KW-1185">Reference proteome</keyword>
<name>A0A1M6V2C7_9BACT</name>
<evidence type="ECO:0000313" key="2">
    <source>
        <dbReference type="Proteomes" id="UP000184275"/>
    </source>
</evidence>
<dbReference type="Proteomes" id="UP000184275">
    <property type="component" value="Unassembled WGS sequence"/>
</dbReference>
<dbReference type="RefSeq" id="WP_255404522.1">
    <property type="nucleotide sequence ID" value="NZ_FRAW01000016.1"/>
</dbReference>
<dbReference type="AlphaFoldDB" id="A0A1M6V2C7"/>
<reference evidence="2" key="1">
    <citation type="submission" date="2016-11" db="EMBL/GenBank/DDBJ databases">
        <authorList>
            <person name="Varghese N."/>
            <person name="Submissions S."/>
        </authorList>
    </citation>
    <scope>NUCLEOTIDE SEQUENCE [LARGE SCALE GENOMIC DNA]</scope>
    <source>
        <strain evidence="2">UWOS</strain>
    </source>
</reference>
<accession>A0A1M6V2C7</accession>
<evidence type="ECO:0000313" key="1">
    <source>
        <dbReference type="EMBL" id="SHK75446.1"/>
    </source>
</evidence>
<gene>
    <name evidence="1" type="ORF">SAMN05720469_11644</name>
</gene>